<dbReference type="InterPro" id="IPR029045">
    <property type="entry name" value="ClpP/crotonase-like_dom_sf"/>
</dbReference>
<dbReference type="Gene3D" id="3.90.226.10">
    <property type="entry name" value="2-enoyl-CoA Hydratase, Chain A, domain 1"/>
    <property type="match status" value="1"/>
</dbReference>
<dbReference type="SUPFAM" id="SSF52096">
    <property type="entry name" value="ClpP/crotonase"/>
    <property type="match status" value="1"/>
</dbReference>
<dbReference type="EMBL" id="JAGINU010000001">
    <property type="protein sequence ID" value="MBP2369776.1"/>
    <property type="molecule type" value="Genomic_DNA"/>
</dbReference>
<organism evidence="2 3">
    <name type="scientific">Pseudonocardia parietis</name>
    <dbReference type="NCBI Taxonomy" id="570936"/>
    <lineage>
        <taxon>Bacteria</taxon>
        <taxon>Bacillati</taxon>
        <taxon>Actinomycetota</taxon>
        <taxon>Actinomycetes</taxon>
        <taxon>Pseudonocardiales</taxon>
        <taxon>Pseudonocardiaceae</taxon>
        <taxon>Pseudonocardia</taxon>
    </lineage>
</organism>
<keyword evidence="3" id="KW-1185">Reference proteome</keyword>
<dbReference type="CDD" id="cd06558">
    <property type="entry name" value="crotonase-like"/>
    <property type="match status" value="1"/>
</dbReference>
<comment type="similarity">
    <text evidence="1">Belongs to the enoyl-CoA hydratase/isomerase family.</text>
</comment>
<protein>
    <submittedName>
        <fullName evidence="2">Enoyl-CoA hydratase/carnithine racemase</fullName>
    </submittedName>
</protein>
<comment type="caution">
    <text evidence="2">The sequence shown here is derived from an EMBL/GenBank/DDBJ whole genome shotgun (WGS) entry which is preliminary data.</text>
</comment>
<name>A0ABS4W172_9PSEU</name>
<dbReference type="Pfam" id="PF00378">
    <property type="entry name" value="ECH_1"/>
    <property type="match status" value="1"/>
</dbReference>
<dbReference type="NCBIfam" id="NF004840">
    <property type="entry name" value="PRK06190.1"/>
    <property type="match status" value="1"/>
</dbReference>
<reference evidence="2 3" key="1">
    <citation type="submission" date="2021-03" db="EMBL/GenBank/DDBJ databases">
        <title>Sequencing the genomes of 1000 actinobacteria strains.</title>
        <authorList>
            <person name="Klenk H.-P."/>
        </authorList>
    </citation>
    <scope>NUCLEOTIDE SEQUENCE [LARGE SCALE GENOMIC DNA]</scope>
    <source>
        <strain evidence="2 3">DSM 45256</strain>
    </source>
</reference>
<dbReference type="RefSeq" id="WP_210032282.1">
    <property type="nucleotide sequence ID" value="NZ_JAGINU010000001.1"/>
</dbReference>
<dbReference type="Proteomes" id="UP001519295">
    <property type="component" value="Unassembled WGS sequence"/>
</dbReference>
<sequence length="258" mass="27530">MSDVLRIEDDGAVRVLTLNRPEARNALDGELISVLYRGLSDADADETVRAIVLTGADPAFCAGVDLKQAVAEGAAYFRRFDEENCVARVAGCRTPVVGAVNGAAFTGGLEIALGCDLLVCSERAIFADTHVRVGVLPGGGLTARLPQLVGPAWARRMSMTGELVDARLAERIGLVTEVVPHADLLSRATELARAIAEVPAAPMTALKRIYTEGAQSIVGRSLEIETTIARGASEPLDGLEERRRAVMERNRARTADRR</sequence>
<proteinExistence type="inferred from homology"/>
<accession>A0ABS4W172</accession>
<evidence type="ECO:0000313" key="2">
    <source>
        <dbReference type="EMBL" id="MBP2369776.1"/>
    </source>
</evidence>
<evidence type="ECO:0000256" key="1">
    <source>
        <dbReference type="ARBA" id="ARBA00005254"/>
    </source>
</evidence>
<evidence type="ECO:0000313" key="3">
    <source>
        <dbReference type="Proteomes" id="UP001519295"/>
    </source>
</evidence>
<dbReference type="PANTHER" id="PTHR43802">
    <property type="entry name" value="ENOYL-COA HYDRATASE"/>
    <property type="match status" value="1"/>
</dbReference>
<gene>
    <name evidence="2" type="ORF">JOF36_005472</name>
</gene>
<dbReference type="InterPro" id="IPR001753">
    <property type="entry name" value="Enoyl-CoA_hydra/iso"/>
</dbReference>
<dbReference type="PANTHER" id="PTHR43802:SF1">
    <property type="entry name" value="IP11341P-RELATED"/>
    <property type="match status" value="1"/>
</dbReference>